<dbReference type="KEGG" id="plum:A4R40_09470"/>
<accession>A0A6L9JR32</accession>
<evidence type="ECO:0000313" key="2">
    <source>
        <dbReference type="Proteomes" id="UP000479300"/>
    </source>
</evidence>
<protein>
    <submittedName>
        <fullName evidence="1">Pyocin immunity protein</fullName>
    </submittedName>
</protein>
<dbReference type="OMA" id="KEPKVIM"/>
<dbReference type="RefSeq" id="WP_011146156.1">
    <property type="nucleotide sequence ID" value="NZ_CAWMTZ010000228.1"/>
</dbReference>
<dbReference type="AlphaFoldDB" id="A0A6L9JR32"/>
<reference evidence="1 2" key="1">
    <citation type="submission" date="2019-12" db="EMBL/GenBank/DDBJ databases">
        <title>Engineering Photorhabdus to improve their lethality against agricultural pests.</title>
        <authorList>
            <person name="Machado R.A.R."/>
        </authorList>
    </citation>
    <scope>NUCLEOTIDE SEQUENCE [LARGE SCALE GENOMIC DNA]</scope>
    <source>
        <strain evidence="1 2">EN01</strain>
    </source>
</reference>
<dbReference type="Pfam" id="PF19929">
    <property type="entry name" value="DUF6392"/>
    <property type="match status" value="1"/>
</dbReference>
<organism evidence="1 2">
    <name type="scientific">Photorhabdus laumondii subsp. laumondii</name>
    <name type="common">Photorhabdus luminescens subsp. laumondii</name>
    <dbReference type="NCBI Taxonomy" id="141679"/>
    <lineage>
        <taxon>Bacteria</taxon>
        <taxon>Pseudomonadati</taxon>
        <taxon>Pseudomonadota</taxon>
        <taxon>Gammaproteobacteria</taxon>
        <taxon>Enterobacterales</taxon>
        <taxon>Morganellaceae</taxon>
        <taxon>Photorhabdus</taxon>
    </lineage>
</organism>
<dbReference type="InterPro" id="IPR045657">
    <property type="entry name" value="DUF6392"/>
</dbReference>
<sequence length="156" mass="18236">MTVNIESLINSLGKTYQEIFDAGLIPYKTKPTGNFGTEYISLDMVKEGVYLAFKRKDKILFDVTLTLLDSDKPSYTFPNELPSPLISHMSRQWIHEQFGLPEKSKEPKVIMKEEFGWVDLYTILDFRIPTNMQVDYDLSDRVKEVTFLPTSEVRWW</sequence>
<gene>
    <name evidence="1" type="ORF">GPY51_15740</name>
</gene>
<evidence type="ECO:0000313" key="1">
    <source>
        <dbReference type="EMBL" id="NDL40175.1"/>
    </source>
</evidence>
<name>A0A6L9JR32_PHOLM</name>
<proteinExistence type="predicted"/>
<comment type="caution">
    <text evidence="1">The sequence shown here is derived from an EMBL/GenBank/DDBJ whole genome shotgun (WGS) entry which is preliminary data.</text>
</comment>
<dbReference type="Proteomes" id="UP000479300">
    <property type="component" value="Unassembled WGS sequence"/>
</dbReference>
<dbReference type="EMBL" id="WSFA01000038">
    <property type="protein sequence ID" value="NDL40175.1"/>
    <property type="molecule type" value="Genomic_DNA"/>
</dbReference>
<dbReference type="GeneID" id="48848164"/>